<dbReference type="Pfam" id="PF13624">
    <property type="entry name" value="SurA_N_3"/>
    <property type="match status" value="1"/>
</dbReference>
<dbReference type="AlphaFoldDB" id="A0A4Q2RCZ4"/>
<comment type="similarity">
    <text evidence="11">Belongs to the PpiD chaperone family.</text>
</comment>
<keyword evidence="17" id="KW-0413">Isomerase</keyword>
<proteinExistence type="inferred from homology"/>
<dbReference type="InterPro" id="IPR027304">
    <property type="entry name" value="Trigger_fact/SurA_dom_sf"/>
</dbReference>
<keyword evidence="6 15" id="KW-1133">Transmembrane helix</keyword>
<evidence type="ECO:0000259" key="16">
    <source>
        <dbReference type="Pfam" id="PF13145"/>
    </source>
</evidence>
<dbReference type="PANTHER" id="PTHR47529:SF1">
    <property type="entry name" value="PERIPLASMIC CHAPERONE PPID"/>
    <property type="match status" value="1"/>
</dbReference>
<evidence type="ECO:0000256" key="5">
    <source>
        <dbReference type="ARBA" id="ARBA00022692"/>
    </source>
</evidence>
<sequence>MVAISPAWRRIGGQAAARAKDPGRAARNRDMGGSRSGPSADRGRAAAAGRRPGRGALRSGVAAYNPAPDPAARRPPSPHETHSMLGGIRAAQSTWIGKALTTLVFGVILVAFVIWGIGDPFRGGSANTVAQVGDVTVSTQAYRQAYQVELQDLQRRARRAITNEEAHRIGLDAQVLSRLVSDAALEDRAGTLNLAISDKDVARKILADPSFAGPGGTFDRGRFNSVLNENGMTEAAFVRDQKQVYLRREIIEALIGGLDAPVAAVDAVHRYQDETRSVDTLALPAAAAGPIPAPDDAALSSYYDAHKGAFEAPQYRKLVVLAVTPAGLAKPGDVSDADVRGVYDTVKAERFGTAETRHVSQVVFPSEEAAAAFVKRVRDGQSFADAVKADALGDKVVDLGTVAKDAIFDRAVADAAFGLPADGTSDPVKGAFGSVVAHVDAVTPATVQPFDAVAPMLRTELATSRATAAAKVLRDRIEDARASGKSLSDAATAVGLAARTVDAVDIAGNGRDGKPVEGLVDGPDLLKAAFASDIGVDNDTIATRDGGTVWFEVAAIEPARQLTLAEAKPKVEAVWQEEETARRLDAKAADLVKAVDAGSQTLDAIAAPLGLSVVHVGDAKRAGATGLPSGVVARIFDVPVGSAGSAPTGPEARTLFKVLDSVTPPLDPDAPEAKQTAQRYAASLQDGVINDYLGVLRAKLGAKVNQGALQAASGAGY</sequence>
<keyword evidence="4" id="KW-0997">Cell inner membrane</keyword>
<evidence type="ECO:0000256" key="12">
    <source>
        <dbReference type="ARBA" id="ARBA00040743"/>
    </source>
</evidence>
<keyword evidence="7 15" id="KW-0472">Membrane</keyword>
<evidence type="ECO:0000256" key="14">
    <source>
        <dbReference type="SAM" id="MobiDB-lite"/>
    </source>
</evidence>
<evidence type="ECO:0000256" key="9">
    <source>
        <dbReference type="ARBA" id="ARBA00030642"/>
    </source>
</evidence>
<feature type="compositionally biased region" description="Low complexity" evidence="14">
    <location>
        <begin position="36"/>
        <end position="66"/>
    </location>
</feature>
<dbReference type="InterPro" id="IPR046357">
    <property type="entry name" value="PPIase_dom_sf"/>
</dbReference>
<evidence type="ECO:0000256" key="13">
    <source>
        <dbReference type="ARBA" id="ARBA00042775"/>
    </source>
</evidence>
<dbReference type="Proteomes" id="UP000289411">
    <property type="component" value="Unassembled WGS sequence"/>
</dbReference>
<keyword evidence="8" id="KW-0143">Chaperone</keyword>
<dbReference type="GO" id="GO:0003755">
    <property type="term" value="F:peptidyl-prolyl cis-trans isomerase activity"/>
    <property type="evidence" value="ECO:0007669"/>
    <property type="project" value="InterPro"/>
</dbReference>
<feature type="compositionally biased region" description="Basic and acidic residues" evidence="14">
    <location>
        <begin position="18"/>
        <end position="32"/>
    </location>
</feature>
<dbReference type="SUPFAM" id="SSF54534">
    <property type="entry name" value="FKBP-like"/>
    <property type="match status" value="1"/>
</dbReference>
<dbReference type="EMBL" id="QYBC01000008">
    <property type="protein sequence ID" value="RYB05058.1"/>
    <property type="molecule type" value="Genomic_DNA"/>
</dbReference>
<evidence type="ECO:0000256" key="4">
    <source>
        <dbReference type="ARBA" id="ARBA00022519"/>
    </source>
</evidence>
<evidence type="ECO:0000256" key="11">
    <source>
        <dbReference type="ARBA" id="ARBA00038408"/>
    </source>
</evidence>
<feature type="domain" description="PpiC" evidence="16">
    <location>
        <begin position="334"/>
        <end position="454"/>
    </location>
</feature>
<evidence type="ECO:0000256" key="1">
    <source>
        <dbReference type="ARBA" id="ARBA00004382"/>
    </source>
</evidence>
<reference evidence="17 18" key="2">
    <citation type="submission" date="2019-02" db="EMBL/GenBank/DDBJ databases">
        <title>'Lichenibacterium ramalinii' gen. nov. sp. nov., 'Lichenibacterium minor' gen. nov. sp. nov.</title>
        <authorList>
            <person name="Pankratov T."/>
        </authorList>
    </citation>
    <scope>NUCLEOTIDE SEQUENCE [LARGE SCALE GENOMIC DNA]</scope>
    <source>
        <strain evidence="17 18">RmlP001</strain>
    </source>
</reference>
<keyword evidence="18" id="KW-1185">Reference proteome</keyword>
<comment type="caution">
    <text evidence="17">The sequence shown here is derived from an EMBL/GenBank/DDBJ whole genome shotgun (WGS) entry which is preliminary data.</text>
</comment>
<feature type="region of interest" description="Disordered" evidence="14">
    <location>
        <begin position="11"/>
        <end position="84"/>
    </location>
</feature>
<name>A0A4Q2RCZ4_9HYPH</name>
<accession>A0A4Q2RCZ4</accession>
<gene>
    <name evidence="17" type="ORF">D3272_11410</name>
</gene>
<evidence type="ECO:0000256" key="10">
    <source>
        <dbReference type="ARBA" id="ARBA00031484"/>
    </source>
</evidence>
<evidence type="ECO:0000313" key="17">
    <source>
        <dbReference type="EMBL" id="RYB05058.1"/>
    </source>
</evidence>
<dbReference type="InterPro" id="IPR052029">
    <property type="entry name" value="PpiD_chaperone"/>
</dbReference>
<evidence type="ECO:0000256" key="6">
    <source>
        <dbReference type="ARBA" id="ARBA00022989"/>
    </source>
</evidence>
<dbReference type="Gene3D" id="3.10.50.40">
    <property type="match status" value="1"/>
</dbReference>
<evidence type="ECO:0000256" key="2">
    <source>
        <dbReference type="ARBA" id="ARBA00018370"/>
    </source>
</evidence>
<comment type="subcellular location">
    <subcellularLocation>
        <location evidence="1">Cell inner membrane</location>
        <topology evidence="1">Single-pass type II membrane protein</topology>
        <orientation evidence="1">Periplasmic side</orientation>
    </subcellularLocation>
</comment>
<dbReference type="GO" id="GO:0005886">
    <property type="term" value="C:plasma membrane"/>
    <property type="evidence" value="ECO:0007669"/>
    <property type="project" value="UniProtKB-SubCell"/>
</dbReference>
<evidence type="ECO:0000256" key="15">
    <source>
        <dbReference type="SAM" id="Phobius"/>
    </source>
</evidence>
<evidence type="ECO:0000256" key="7">
    <source>
        <dbReference type="ARBA" id="ARBA00023136"/>
    </source>
</evidence>
<dbReference type="PANTHER" id="PTHR47529">
    <property type="entry name" value="PEPTIDYL-PROLYL CIS-TRANS ISOMERASE D"/>
    <property type="match status" value="1"/>
</dbReference>
<dbReference type="SUPFAM" id="SSF109998">
    <property type="entry name" value="Triger factor/SurA peptide-binding domain-like"/>
    <property type="match status" value="1"/>
</dbReference>
<dbReference type="InterPro" id="IPR000297">
    <property type="entry name" value="PPIase_PpiC"/>
</dbReference>
<feature type="transmembrane region" description="Helical" evidence="15">
    <location>
        <begin position="99"/>
        <end position="118"/>
    </location>
</feature>
<dbReference type="OrthoDB" id="9768393at2"/>
<protein>
    <recommendedName>
        <fullName evidence="2">Parvulin-like PPIase</fullName>
    </recommendedName>
    <alternativeName>
        <fullName evidence="9">Peptidyl-prolyl cis-trans isomerase plp</fullName>
    </alternativeName>
    <alternativeName>
        <fullName evidence="12">Periplasmic chaperone PpiD</fullName>
    </alternativeName>
    <alternativeName>
        <fullName evidence="13">Periplasmic folding chaperone</fullName>
    </alternativeName>
    <alternativeName>
        <fullName evidence="10">Rotamase plp</fullName>
    </alternativeName>
</protein>
<keyword evidence="5 15" id="KW-0812">Transmembrane</keyword>
<evidence type="ECO:0000313" key="18">
    <source>
        <dbReference type="Proteomes" id="UP000289411"/>
    </source>
</evidence>
<keyword evidence="3" id="KW-1003">Cell membrane</keyword>
<reference evidence="17 18" key="1">
    <citation type="submission" date="2018-09" db="EMBL/GenBank/DDBJ databases">
        <authorList>
            <person name="Grouzdev D.S."/>
            <person name="Krutkina M.S."/>
        </authorList>
    </citation>
    <scope>NUCLEOTIDE SEQUENCE [LARGE SCALE GENOMIC DNA]</scope>
    <source>
        <strain evidence="17 18">RmlP001</strain>
    </source>
</reference>
<dbReference type="Pfam" id="PF13145">
    <property type="entry name" value="Rotamase_2"/>
    <property type="match status" value="1"/>
</dbReference>
<evidence type="ECO:0000256" key="8">
    <source>
        <dbReference type="ARBA" id="ARBA00023186"/>
    </source>
</evidence>
<evidence type="ECO:0000256" key="3">
    <source>
        <dbReference type="ARBA" id="ARBA00022475"/>
    </source>
</evidence>
<organism evidence="17 18">
    <name type="scientific">Lichenibacterium ramalinae</name>
    <dbReference type="NCBI Taxonomy" id="2316527"/>
    <lineage>
        <taxon>Bacteria</taxon>
        <taxon>Pseudomonadati</taxon>
        <taxon>Pseudomonadota</taxon>
        <taxon>Alphaproteobacteria</taxon>
        <taxon>Hyphomicrobiales</taxon>
        <taxon>Lichenihabitantaceae</taxon>
        <taxon>Lichenibacterium</taxon>
    </lineage>
</organism>